<protein>
    <recommendedName>
        <fullName evidence="3">Yip1 domain-containing protein</fullName>
    </recommendedName>
</protein>
<gene>
    <name evidence="2" type="ORF">MNBD_GAMMA11-3383</name>
</gene>
<feature type="transmembrane region" description="Helical" evidence="1">
    <location>
        <begin position="21"/>
        <end position="43"/>
    </location>
</feature>
<organism evidence="2">
    <name type="scientific">hydrothermal vent metagenome</name>
    <dbReference type="NCBI Taxonomy" id="652676"/>
    <lineage>
        <taxon>unclassified sequences</taxon>
        <taxon>metagenomes</taxon>
        <taxon>ecological metagenomes</taxon>
    </lineage>
</organism>
<proteinExistence type="predicted"/>
<feature type="transmembrane region" description="Helical" evidence="1">
    <location>
        <begin position="49"/>
        <end position="71"/>
    </location>
</feature>
<dbReference type="AlphaFoldDB" id="A0A3B0XAI8"/>
<evidence type="ECO:0008006" key="3">
    <source>
        <dbReference type="Google" id="ProtNLM"/>
    </source>
</evidence>
<reference evidence="2" key="1">
    <citation type="submission" date="2018-06" db="EMBL/GenBank/DDBJ databases">
        <authorList>
            <person name="Zhirakovskaya E."/>
        </authorList>
    </citation>
    <scope>NUCLEOTIDE SEQUENCE</scope>
</reference>
<evidence type="ECO:0000256" key="1">
    <source>
        <dbReference type="SAM" id="Phobius"/>
    </source>
</evidence>
<keyword evidence="1" id="KW-1133">Transmembrane helix</keyword>
<accession>A0A3B0XAI8</accession>
<feature type="transmembrane region" description="Helical" evidence="1">
    <location>
        <begin position="117"/>
        <end position="136"/>
    </location>
</feature>
<evidence type="ECO:0000313" key="2">
    <source>
        <dbReference type="EMBL" id="VAW59937.1"/>
    </source>
</evidence>
<sequence length="170" mass="18518">MYHFFKTLWGNLLLSKGPQDFACSSVLLWLCLLASVVTGVPALLSKVGFAYAVLAAVVDVLVLLLFVYLGLQAFSKLARFVQSATALVSVSVVFQMIAFLLLAPLETAQAQDQANGMAGLALLFLSWYLAVCTHIFRQVFGVQLPVAMILTICYIVINRLAVGIFMPELL</sequence>
<feature type="transmembrane region" description="Helical" evidence="1">
    <location>
        <begin position="83"/>
        <end position="105"/>
    </location>
</feature>
<keyword evidence="1" id="KW-0472">Membrane</keyword>
<feature type="transmembrane region" description="Helical" evidence="1">
    <location>
        <begin position="148"/>
        <end position="166"/>
    </location>
</feature>
<keyword evidence="1" id="KW-0812">Transmembrane</keyword>
<name>A0A3B0XAI8_9ZZZZ</name>
<dbReference type="EMBL" id="UOFG01000101">
    <property type="protein sequence ID" value="VAW59937.1"/>
    <property type="molecule type" value="Genomic_DNA"/>
</dbReference>